<dbReference type="eggNOG" id="COG3221">
    <property type="taxonomic scope" value="Bacteria"/>
</dbReference>
<dbReference type="PANTHER" id="PTHR35841:SF1">
    <property type="entry name" value="PHOSPHONATES-BINDING PERIPLASMIC PROTEIN"/>
    <property type="match status" value="1"/>
</dbReference>
<dbReference type="GO" id="GO:0055085">
    <property type="term" value="P:transmembrane transport"/>
    <property type="evidence" value="ECO:0007669"/>
    <property type="project" value="InterPro"/>
</dbReference>
<evidence type="ECO:0000256" key="1">
    <source>
        <dbReference type="ARBA" id="ARBA00007162"/>
    </source>
</evidence>
<dbReference type="EMBL" id="CP000724">
    <property type="protein sequence ID" value="ABR47374.1"/>
    <property type="molecule type" value="Genomic_DNA"/>
</dbReference>
<sequence>MKAISVNKVSHFKKNVVLFGLISVLLVTLSILTGCSTGEPAPDDSSSPNTSTSTTEADPRSDWPKTIGFALLPTEDMEFLGKTYEPFIKYLEERLDVTIELHFPTDYTATVEAMRGGHVEISTFGPFSFVLAHDRANAEPVAIRLTTPEDEPTYESFIITRKSTGIETVADLKDKNFAYADPASTSGHLFPKAHIMEQMNLSLSEVDSDFFANTVFSGSHEASFLSVLNGDVDAAAIYDRAWTRFYERNSNHPNIDEMIVIDKTKPIPNSPFTVRGDLPESFKKELQDAMIDLINHQDDPEILAFLQETDAMGGYFLADMSTYQIVRDTATLLEMD</sequence>
<feature type="region of interest" description="Disordered" evidence="3">
    <location>
        <begin position="38"/>
        <end position="62"/>
    </location>
</feature>
<dbReference type="PANTHER" id="PTHR35841">
    <property type="entry name" value="PHOSPHONATES-BINDING PERIPLASMIC PROTEIN"/>
    <property type="match status" value="1"/>
</dbReference>
<dbReference type="AlphaFoldDB" id="A6TMF6"/>
<protein>
    <submittedName>
        <fullName evidence="4">Phosphonate ABC transporter, periplasmic phosphonate-binding protein</fullName>
    </submittedName>
</protein>
<feature type="compositionally biased region" description="Low complexity" evidence="3">
    <location>
        <begin position="45"/>
        <end position="55"/>
    </location>
</feature>
<dbReference type="InterPro" id="IPR005770">
    <property type="entry name" value="PhnD"/>
</dbReference>
<dbReference type="PROSITE" id="PS51257">
    <property type="entry name" value="PROKAR_LIPOPROTEIN"/>
    <property type="match status" value="1"/>
</dbReference>
<evidence type="ECO:0000256" key="2">
    <source>
        <dbReference type="ARBA" id="ARBA00022729"/>
    </source>
</evidence>
<dbReference type="SUPFAM" id="SSF53850">
    <property type="entry name" value="Periplasmic binding protein-like II"/>
    <property type="match status" value="1"/>
</dbReference>
<dbReference type="KEGG" id="amt:Amet_1164"/>
<reference evidence="5" key="1">
    <citation type="journal article" date="2016" name="Genome Announc.">
        <title>Complete genome sequence of Alkaliphilus metalliredigens strain QYMF, an alkaliphilic and metal-reducing bacterium isolated from borax-contaminated leachate ponds.</title>
        <authorList>
            <person name="Hwang C."/>
            <person name="Copeland A."/>
            <person name="Lucas S."/>
            <person name="Lapidus A."/>
            <person name="Barry K."/>
            <person name="Detter J.C."/>
            <person name="Glavina Del Rio T."/>
            <person name="Hammon N."/>
            <person name="Israni S."/>
            <person name="Dalin E."/>
            <person name="Tice H."/>
            <person name="Pitluck S."/>
            <person name="Chertkov O."/>
            <person name="Brettin T."/>
            <person name="Bruce D."/>
            <person name="Han C."/>
            <person name="Schmutz J."/>
            <person name="Larimer F."/>
            <person name="Land M.L."/>
            <person name="Hauser L."/>
            <person name="Kyrpides N."/>
            <person name="Mikhailova N."/>
            <person name="Ye Q."/>
            <person name="Zhou J."/>
            <person name="Richardson P."/>
            <person name="Fields M.W."/>
        </authorList>
    </citation>
    <scope>NUCLEOTIDE SEQUENCE [LARGE SCALE GENOMIC DNA]</scope>
    <source>
        <strain evidence="5">QYMF</strain>
    </source>
</reference>
<evidence type="ECO:0000313" key="5">
    <source>
        <dbReference type="Proteomes" id="UP000001572"/>
    </source>
</evidence>
<dbReference type="Gene3D" id="3.40.190.10">
    <property type="entry name" value="Periplasmic binding protein-like II"/>
    <property type="match status" value="2"/>
</dbReference>
<evidence type="ECO:0000256" key="3">
    <source>
        <dbReference type="SAM" id="MobiDB-lite"/>
    </source>
</evidence>
<dbReference type="RefSeq" id="WP_012062415.1">
    <property type="nucleotide sequence ID" value="NC_009633.1"/>
</dbReference>
<dbReference type="CDD" id="cd01071">
    <property type="entry name" value="PBP2_PhnD_like"/>
    <property type="match status" value="1"/>
</dbReference>
<keyword evidence="2" id="KW-0732">Signal</keyword>
<proteinExistence type="inferred from homology"/>
<organism evidence="4 5">
    <name type="scientific">Alkaliphilus metalliredigens (strain QYMF)</name>
    <dbReference type="NCBI Taxonomy" id="293826"/>
    <lineage>
        <taxon>Bacteria</taxon>
        <taxon>Bacillati</taxon>
        <taxon>Bacillota</taxon>
        <taxon>Clostridia</taxon>
        <taxon>Peptostreptococcales</taxon>
        <taxon>Natronincolaceae</taxon>
        <taxon>Alkaliphilus</taxon>
    </lineage>
</organism>
<dbReference type="GO" id="GO:0043190">
    <property type="term" value="C:ATP-binding cassette (ABC) transporter complex"/>
    <property type="evidence" value="ECO:0007669"/>
    <property type="project" value="InterPro"/>
</dbReference>
<dbReference type="OrthoDB" id="9781943at2"/>
<name>A6TMF6_ALKMQ</name>
<dbReference type="STRING" id="293826.Amet_1164"/>
<dbReference type="Proteomes" id="UP000001572">
    <property type="component" value="Chromosome"/>
</dbReference>
<dbReference type="Pfam" id="PF12974">
    <property type="entry name" value="Phosphonate-bd"/>
    <property type="match status" value="1"/>
</dbReference>
<dbReference type="NCBIfam" id="TIGR01098">
    <property type="entry name" value="3A0109s03R"/>
    <property type="match status" value="1"/>
</dbReference>
<keyword evidence="5" id="KW-1185">Reference proteome</keyword>
<accession>A6TMF6</accession>
<evidence type="ECO:0000313" key="4">
    <source>
        <dbReference type="EMBL" id="ABR47374.1"/>
    </source>
</evidence>
<gene>
    <name evidence="4" type="ordered locus">Amet_1164</name>
</gene>
<comment type="similarity">
    <text evidence="1">Belongs to the phosphate/phosphite/phosphonate binding protein family.</text>
</comment>
<dbReference type="HOGENOM" id="CLU_051472_6_4_9"/>